<evidence type="ECO:0000313" key="14">
    <source>
        <dbReference type="Proteomes" id="UP000077202"/>
    </source>
</evidence>
<evidence type="ECO:0000256" key="8">
    <source>
        <dbReference type="ARBA" id="ARBA00022992"/>
    </source>
</evidence>
<keyword evidence="6" id="KW-0418">Kinase</keyword>
<proteinExistence type="predicted"/>
<feature type="compositionally biased region" description="Low complexity" evidence="10">
    <location>
        <begin position="612"/>
        <end position="630"/>
    </location>
</feature>
<dbReference type="InterPro" id="IPR011009">
    <property type="entry name" value="Kinase-like_dom_sf"/>
</dbReference>
<name>A0A176W8J4_MARPO</name>
<dbReference type="InterPro" id="IPR018490">
    <property type="entry name" value="cNMP-bd_dom_sf"/>
</dbReference>
<organism evidence="13 14">
    <name type="scientific">Marchantia polymorpha subsp. ruderalis</name>
    <dbReference type="NCBI Taxonomy" id="1480154"/>
    <lineage>
        <taxon>Eukaryota</taxon>
        <taxon>Viridiplantae</taxon>
        <taxon>Streptophyta</taxon>
        <taxon>Embryophyta</taxon>
        <taxon>Marchantiophyta</taxon>
        <taxon>Marchantiopsida</taxon>
        <taxon>Marchantiidae</taxon>
        <taxon>Marchantiales</taxon>
        <taxon>Marchantiaceae</taxon>
        <taxon>Marchantia</taxon>
    </lineage>
</organism>
<keyword evidence="5 9" id="KW-0547">Nucleotide-binding</keyword>
<evidence type="ECO:0000256" key="6">
    <source>
        <dbReference type="ARBA" id="ARBA00022777"/>
    </source>
</evidence>
<feature type="compositionally biased region" description="Low complexity" evidence="10">
    <location>
        <begin position="644"/>
        <end position="666"/>
    </location>
</feature>
<dbReference type="Gene3D" id="1.10.510.10">
    <property type="entry name" value="Transferase(Phosphotransferase) domain 1"/>
    <property type="match status" value="1"/>
</dbReference>
<evidence type="ECO:0000256" key="4">
    <source>
        <dbReference type="ARBA" id="ARBA00022679"/>
    </source>
</evidence>
<feature type="domain" description="Cyclic nucleotide-binding" evidence="12">
    <location>
        <begin position="764"/>
        <end position="890"/>
    </location>
</feature>
<feature type="domain" description="Cyclic nucleotide-binding" evidence="12">
    <location>
        <begin position="405"/>
        <end position="482"/>
    </location>
</feature>
<dbReference type="PRINTS" id="PR00103">
    <property type="entry name" value="CAMPKINASE"/>
</dbReference>
<dbReference type="InterPro" id="IPR000719">
    <property type="entry name" value="Prot_kinase_dom"/>
</dbReference>
<dbReference type="GO" id="GO:0005524">
    <property type="term" value="F:ATP binding"/>
    <property type="evidence" value="ECO:0007669"/>
    <property type="project" value="UniProtKB-UniRule"/>
</dbReference>
<keyword evidence="3" id="KW-0597">Phosphoprotein</keyword>
<feature type="region of interest" description="Disordered" evidence="10">
    <location>
        <begin position="612"/>
        <end position="672"/>
    </location>
</feature>
<evidence type="ECO:0000256" key="7">
    <source>
        <dbReference type="ARBA" id="ARBA00022840"/>
    </source>
</evidence>
<dbReference type="PROSITE" id="PS50042">
    <property type="entry name" value="CNMP_BINDING_3"/>
    <property type="match status" value="4"/>
</dbReference>
<dbReference type="Pfam" id="PF00027">
    <property type="entry name" value="cNMP_binding"/>
    <property type="match status" value="3"/>
</dbReference>
<dbReference type="Proteomes" id="UP000077202">
    <property type="component" value="Unassembled WGS sequence"/>
</dbReference>
<dbReference type="SMART" id="SM00220">
    <property type="entry name" value="S_TKc"/>
    <property type="match status" value="1"/>
</dbReference>
<evidence type="ECO:0000259" key="12">
    <source>
        <dbReference type="PROSITE" id="PS50042"/>
    </source>
</evidence>
<dbReference type="InterPro" id="IPR017441">
    <property type="entry name" value="Protein_kinase_ATP_BS"/>
</dbReference>
<keyword evidence="4" id="KW-0808">Transferase</keyword>
<evidence type="ECO:0000256" key="9">
    <source>
        <dbReference type="PROSITE-ProRule" id="PRU10141"/>
    </source>
</evidence>
<dbReference type="PROSITE" id="PS50011">
    <property type="entry name" value="PROTEIN_KINASE_DOM"/>
    <property type="match status" value="1"/>
</dbReference>
<dbReference type="InterPro" id="IPR000595">
    <property type="entry name" value="cNMP-bd_dom"/>
</dbReference>
<comment type="caution">
    <text evidence="13">The sequence shown here is derived from an EMBL/GenBank/DDBJ whole genome shotgun (WGS) entry which is preliminary data.</text>
</comment>
<dbReference type="EMBL" id="LVLJ01001566">
    <property type="protein sequence ID" value="OAE28963.1"/>
    <property type="molecule type" value="Genomic_DNA"/>
</dbReference>
<keyword evidence="7 9" id="KW-0067">ATP-binding</keyword>
<dbReference type="InterPro" id="IPR014710">
    <property type="entry name" value="RmlC-like_jellyroll"/>
</dbReference>
<feature type="domain" description="Cyclic nucleotide-binding" evidence="12">
    <location>
        <begin position="284"/>
        <end position="387"/>
    </location>
</feature>
<keyword evidence="2" id="KW-0140">cGMP</keyword>
<dbReference type="PROSITE" id="PS00107">
    <property type="entry name" value="PROTEIN_KINASE_ATP"/>
    <property type="match status" value="1"/>
</dbReference>
<feature type="compositionally biased region" description="Low complexity" evidence="10">
    <location>
        <begin position="176"/>
        <end position="191"/>
    </location>
</feature>
<dbReference type="Gene3D" id="2.60.120.10">
    <property type="entry name" value="Jelly Rolls"/>
    <property type="match status" value="4"/>
</dbReference>
<feature type="domain" description="Protein kinase" evidence="11">
    <location>
        <begin position="901"/>
        <end position="1158"/>
    </location>
</feature>
<dbReference type="SMART" id="SM00100">
    <property type="entry name" value="cNMP"/>
    <property type="match status" value="3"/>
</dbReference>
<keyword evidence="8" id="KW-0142">cGMP-binding</keyword>
<dbReference type="Pfam" id="PF00069">
    <property type="entry name" value="Pkinase"/>
    <property type="match status" value="1"/>
</dbReference>
<feature type="region of interest" description="Disordered" evidence="10">
    <location>
        <begin position="146"/>
        <end position="197"/>
    </location>
</feature>
<dbReference type="PANTHER" id="PTHR24353">
    <property type="entry name" value="CYCLIC NUCLEOTIDE-DEPENDENT PROTEIN KINASE"/>
    <property type="match status" value="1"/>
</dbReference>
<dbReference type="PROSITE" id="PS00108">
    <property type="entry name" value="PROTEIN_KINASE_ST"/>
    <property type="match status" value="1"/>
</dbReference>
<evidence type="ECO:0000313" key="13">
    <source>
        <dbReference type="EMBL" id="OAE28963.1"/>
    </source>
</evidence>
<dbReference type="GO" id="GO:0004691">
    <property type="term" value="F:cAMP-dependent protein kinase activity"/>
    <property type="evidence" value="ECO:0007669"/>
    <property type="project" value="TreeGrafter"/>
</dbReference>
<dbReference type="SUPFAM" id="SSF51206">
    <property type="entry name" value="cAMP-binding domain-like"/>
    <property type="match status" value="4"/>
</dbReference>
<feature type="binding site" evidence="9">
    <location>
        <position position="934"/>
    </location>
    <ligand>
        <name>ATP</name>
        <dbReference type="ChEBI" id="CHEBI:30616"/>
    </ligand>
</feature>
<dbReference type="GO" id="GO:0030553">
    <property type="term" value="F:cGMP binding"/>
    <property type="evidence" value="ECO:0007669"/>
    <property type="project" value="UniProtKB-KW"/>
</dbReference>
<keyword evidence="14" id="KW-1185">Reference proteome</keyword>
<evidence type="ECO:0000256" key="1">
    <source>
        <dbReference type="ARBA" id="ARBA00022527"/>
    </source>
</evidence>
<dbReference type="CDD" id="cd00038">
    <property type="entry name" value="CAP_ED"/>
    <property type="match status" value="4"/>
</dbReference>
<dbReference type="InterPro" id="IPR008271">
    <property type="entry name" value="Ser/Thr_kinase_AS"/>
</dbReference>
<gene>
    <name evidence="13" type="ORF">AXG93_2960s1420</name>
</gene>
<dbReference type="Gene3D" id="3.30.200.20">
    <property type="entry name" value="Phosphorylase Kinase, domain 1"/>
    <property type="match status" value="1"/>
</dbReference>
<keyword evidence="1" id="KW-0723">Serine/threonine-protein kinase</keyword>
<protein>
    <submittedName>
        <fullName evidence="13">Uncharacterized protein</fullName>
    </submittedName>
</protein>
<evidence type="ECO:0000259" key="11">
    <source>
        <dbReference type="PROSITE" id="PS50011"/>
    </source>
</evidence>
<evidence type="ECO:0000256" key="10">
    <source>
        <dbReference type="SAM" id="MobiDB-lite"/>
    </source>
</evidence>
<sequence>MGCANVAPFGQRVSCSLGLNFVLPSPIKKSIARGHYPSPAERKCAQMNFLAISGRELSNFVGSAMNAILGPQSDECYEAERELTKYAEAAMTAIADENLQALRIIIQKLRNDTTAGTEGAEALKEIEELFLRFSSQQISIIKQSLTLSTEGHRPESNTAESEKASDPQQEPQLSEAGSAQASAQAPDPQDGVTAGKEQNAHDINGESQANYAKLLPSASWRKRNRNWSDSWKNAVKGVLQKHRRERICDVGLKKTQNLAGPHKVVPKSEATKERLRKILSTHFLLRDLDDALRDEIIDAFSDLRVSPGTEVMKSGESADYFYVIDVGHVDIYAKRGNEPPTVVRSKGAGDTFGELALMYDTVRNATVKATSETLLWAVDRPTFKSIISRHLSGSQTAQVLREAPALKKMPTREIVRISSQCTIQHSIRGQIILAAGSQLDKIYVIQEGQVRVSRAAGGKTAGGGDTVALMNRLEVLGEAMLLNEETLNPWNFVACSDHVELIVMPRSLLDSTALKTIRKGLQIQLITLALQRVPAFIEIDQEQLSNLADSFTESNYAKGQEIIRRGESLDSNSRLYVVQRGNITSYKMPEKQRAGSVSDDSKAGWGQRLGSFLKGSSGSSPLGQLSTSPSTRSSEGNSIATPNGGASRVSSAGSSPKSSVSKGSKGTDSPIVERRFSGNLTCPVEGTRVIETWSISVFGVFGEECLRSGFKEESASCQTTSVVDSSGGAICLSVSLEQIIKVIGPIHELLLRVANLKVLRKVPCLEFLSNAEMDVVLHSLGVRKLKPGDVVYRAGDPADRLYIIQKGCVTKTIKNPKDGKVEEEILTKGSFFGENALDKSLPRSTTAIAAQSDPACKTVELYYLDRAVLETNLGPLSELNETRKKDFEKKGIMKQITFDELEEIGLLGTGLFGKVKLVYSKRTEEYYALKCVRKAQVIKMQEEEHLRNEKINMSELDFPFITKLIRTFKDEKHIYLLQQLTVGRELFLFMEKVGRLQDWEAAFYAGGVLLALEYMHGKGIAYRDLKPENTLIGENGYPILIDMGFAKRIHNRKTFSMCGTPDYMAPEIIKRQGHGKAVDFWALGCLIFEMITNTSPFNKGSDPPQVVFQKVVEGNLRFPPYMTTHAMDVIRQLLDPNPETRLGCRERGYAELKEHPFFTTEIDFQLLMRQKEEAPMIPPKVEDYRSLCIIDTNTEDDYDKLEVVPAHDIYWDDIF</sequence>
<feature type="compositionally biased region" description="Basic and acidic residues" evidence="10">
    <location>
        <begin position="150"/>
        <end position="165"/>
    </location>
</feature>
<feature type="domain" description="Cyclic nucleotide-binding" evidence="12">
    <location>
        <begin position="535"/>
        <end position="571"/>
    </location>
</feature>
<dbReference type="GO" id="GO:0005952">
    <property type="term" value="C:cAMP-dependent protein kinase complex"/>
    <property type="evidence" value="ECO:0007669"/>
    <property type="project" value="TreeGrafter"/>
</dbReference>
<dbReference type="SUPFAM" id="SSF56112">
    <property type="entry name" value="Protein kinase-like (PK-like)"/>
    <property type="match status" value="1"/>
</dbReference>
<evidence type="ECO:0000256" key="3">
    <source>
        <dbReference type="ARBA" id="ARBA00022553"/>
    </source>
</evidence>
<evidence type="ECO:0000256" key="5">
    <source>
        <dbReference type="ARBA" id="ARBA00022741"/>
    </source>
</evidence>
<evidence type="ECO:0000256" key="2">
    <source>
        <dbReference type="ARBA" id="ARBA00022535"/>
    </source>
</evidence>
<reference evidence="13" key="1">
    <citation type="submission" date="2016-03" db="EMBL/GenBank/DDBJ databases">
        <title>Mechanisms controlling the formation of the plant cell surface in tip-growing cells are functionally conserved among land plants.</title>
        <authorList>
            <person name="Honkanen S."/>
            <person name="Jones V.A."/>
            <person name="Morieri G."/>
            <person name="Champion C."/>
            <person name="Hetherington A.J."/>
            <person name="Kelly S."/>
            <person name="Saint-Marcoux D."/>
            <person name="Proust H."/>
            <person name="Prescott H."/>
            <person name="Dolan L."/>
        </authorList>
    </citation>
    <scope>NUCLEOTIDE SEQUENCE [LARGE SCALE GENOMIC DNA]</scope>
    <source>
        <tissue evidence="13">Whole gametophyte</tissue>
    </source>
</reference>
<accession>A0A176W8J4</accession>
<dbReference type="FunFam" id="1.10.510.10:FF:000048">
    <property type="entry name" value="Protein kinase C"/>
    <property type="match status" value="1"/>
</dbReference>
<feature type="compositionally biased region" description="Polar residues" evidence="10">
    <location>
        <begin position="631"/>
        <end position="641"/>
    </location>
</feature>
<dbReference type="PANTHER" id="PTHR24353:SF142">
    <property type="entry name" value="CAMP CGMP-DEPENDENT PROTEIN KINASE"/>
    <property type="match status" value="1"/>
</dbReference>
<dbReference type="AlphaFoldDB" id="A0A176W8J4"/>